<feature type="compositionally biased region" description="Acidic residues" evidence="2">
    <location>
        <begin position="411"/>
        <end position="421"/>
    </location>
</feature>
<feature type="region of interest" description="Disordered" evidence="2">
    <location>
        <begin position="152"/>
        <end position="179"/>
    </location>
</feature>
<dbReference type="Gene3D" id="3.30.1330.30">
    <property type="match status" value="1"/>
</dbReference>
<keyword evidence="1" id="KW-0863">Zinc-finger</keyword>
<dbReference type="Proteomes" id="UP000198341">
    <property type="component" value="Chromosome 8"/>
</dbReference>
<evidence type="ECO:0000313" key="4">
    <source>
        <dbReference type="EMBL" id="CCO17807.1"/>
    </source>
</evidence>
<dbReference type="Pfam" id="PF01248">
    <property type="entry name" value="Ribosomal_L7Ae"/>
    <property type="match status" value="1"/>
</dbReference>
<dbReference type="GO" id="GO:0005739">
    <property type="term" value="C:mitochondrion"/>
    <property type="evidence" value="ECO:0007669"/>
    <property type="project" value="TreeGrafter"/>
</dbReference>
<dbReference type="AlphaFoldDB" id="K8EI27"/>
<feature type="compositionally biased region" description="Polar residues" evidence="2">
    <location>
        <begin position="498"/>
        <end position="509"/>
    </location>
</feature>
<dbReference type="PROSITE" id="PS50157">
    <property type="entry name" value="ZINC_FINGER_C2H2_2"/>
    <property type="match status" value="1"/>
</dbReference>
<dbReference type="GeneID" id="19014455"/>
<dbReference type="PANTHER" id="PTHR13284">
    <property type="entry name" value="GH01354P"/>
    <property type="match status" value="1"/>
</dbReference>
<dbReference type="PANTHER" id="PTHR13284:SF4">
    <property type="entry name" value="C2H2-TYPE DOMAIN-CONTAINING PROTEIN"/>
    <property type="match status" value="1"/>
</dbReference>
<sequence length="759" mass="85391">MGLGNDEVGDDDAVASKADRAKSWIKKRSIDDGNVDDDKTSTTIIPSQVSKEVEEALSFAKRTKEKNEQQQHQQQKYNSNNNNNNNNKTSGSSNNSKKQQPKNSIQQQQQQQQQQHAKKVVFAPAPSRPVWNARPATASSLTAAAQPFNVSSNTTHNEDDGVHWPTTAENDGGKHGGKDYLPKITAESLRIEARKSKVDKFGKIPCRVCGRRFAEFQHLASHLYNSHYGLNDPDRVKVIDTERIARGDLTEQERIEEEKRKKKRTTIDLSEIVSGENKSINAGGGGVSAMLGGLGLYFKEGKAKKSDKRALLGKKVEGRPKRGGELMANPNAAMASATLMRRGKERMDGKKKKRMTKLRKIILVSRANKKKSSKGDDDSTIEVTIEVDKVYVNIKVDEEDSERVKVDLWCDEDDDDSDDDNNNDKADVVVDDDESINRAHADEQDGTDTPTATKEHADEPYIVSSTSSRTVIQLPSIWTRKSFIDTLKQKEYELMNTKSENSQTDQHTTAIGKKTKPKKKEKSAFVSKFCELCKMECNSETAWADHVAGKKHAKMLERKEKIDRGETTEEHIQRNLERVKDASFVNKVEKMPKYASQVITTPLNQAVQALFSELRRLQERLYKTDPIKAKSKKRFTFGMREVVKNVELGKCKAVVVAPNIESTGDMEGGLDDQIWQIVKKCRELNTPVLFALTRSRLGKLCGPRYVSCVAVLNTDGLEDQLKDMLREGQVARKKYEDEKAVEEKESEEDRIDSNSFEYS</sequence>
<accession>K8EI27</accession>
<feature type="region of interest" description="Disordered" evidence="2">
    <location>
        <begin position="498"/>
        <end position="517"/>
    </location>
</feature>
<organism evidence="4 5">
    <name type="scientific">Bathycoccus prasinos</name>
    <dbReference type="NCBI Taxonomy" id="41875"/>
    <lineage>
        <taxon>Eukaryota</taxon>
        <taxon>Viridiplantae</taxon>
        <taxon>Chlorophyta</taxon>
        <taxon>Mamiellophyceae</taxon>
        <taxon>Mamiellales</taxon>
        <taxon>Bathycoccaceae</taxon>
        <taxon>Bathycoccus</taxon>
    </lineage>
</organism>
<dbReference type="SUPFAM" id="SSF55315">
    <property type="entry name" value="L30e-like"/>
    <property type="match status" value="1"/>
</dbReference>
<dbReference type="InterPro" id="IPR004038">
    <property type="entry name" value="Ribosomal_eL8/eL30/eS12/Gad45"/>
</dbReference>
<dbReference type="GO" id="GO:0008270">
    <property type="term" value="F:zinc ion binding"/>
    <property type="evidence" value="ECO:0007669"/>
    <property type="project" value="UniProtKB-KW"/>
</dbReference>
<dbReference type="SMART" id="SM00355">
    <property type="entry name" value="ZnF_C2H2"/>
    <property type="match status" value="2"/>
</dbReference>
<feature type="domain" description="C2H2-type" evidence="3">
    <location>
        <begin position="204"/>
        <end position="232"/>
    </location>
</feature>
<evidence type="ECO:0000259" key="3">
    <source>
        <dbReference type="PROSITE" id="PS50157"/>
    </source>
</evidence>
<dbReference type="OrthoDB" id="2020517at2759"/>
<protein>
    <submittedName>
        <fullName evidence="4">Unnamed protein product</fullName>
    </submittedName>
</protein>
<dbReference type="InterPro" id="IPR040051">
    <property type="entry name" value="SECISBP2"/>
</dbReference>
<dbReference type="InterPro" id="IPR029064">
    <property type="entry name" value="Ribosomal_eL30-like_sf"/>
</dbReference>
<dbReference type="GO" id="GO:0043021">
    <property type="term" value="F:ribonucleoprotein complex binding"/>
    <property type="evidence" value="ECO:0007669"/>
    <property type="project" value="TreeGrafter"/>
</dbReference>
<dbReference type="InterPro" id="IPR013087">
    <property type="entry name" value="Znf_C2H2_type"/>
</dbReference>
<dbReference type="GO" id="GO:0003730">
    <property type="term" value="F:mRNA 3'-UTR binding"/>
    <property type="evidence" value="ECO:0007669"/>
    <property type="project" value="TreeGrafter"/>
</dbReference>
<evidence type="ECO:0000313" key="5">
    <source>
        <dbReference type="Proteomes" id="UP000198341"/>
    </source>
</evidence>
<dbReference type="STRING" id="41875.K8EI27"/>
<keyword evidence="5" id="KW-1185">Reference proteome</keyword>
<gene>
    <name evidence="4" type="ORF">Bathy08g04760</name>
</gene>
<dbReference type="Pfam" id="PF12874">
    <property type="entry name" value="zf-met"/>
    <property type="match status" value="1"/>
</dbReference>
<keyword evidence="1" id="KW-0479">Metal-binding</keyword>
<feature type="compositionally biased region" description="Basic and acidic residues" evidence="2">
    <location>
        <begin position="17"/>
        <end position="40"/>
    </location>
</feature>
<dbReference type="GO" id="GO:0035368">
    <property type="term" value="F:selenocysteine insertion sequence binding"/>
    <property type="evidence" value="ECO:0007669"/>
    <property type="project" value="InterPro"/>
</dbReference>
<dbReference type="Gene3D" id="3.30.160.60">
    <property type="entry name" value="Classic Zinc Finger"/>
    <property type="match status" value="1"/>
</dbReference>
<reference evidence="4 5" key="1">
    <citation type="submission" date="2011-10" db="EMBL/GenBank/DDBJ databases">
        <authorList>
            <person name="Genoscope - CEA"/>
        </authorList>
    </citation>
    <scope>NUCLEOTIDE SEQUENCE [LARGE SCALE GENOMIC DNA]</scope>
    <source>
        <strain evidence="4 5">RCC 1105</strain>
    </source>
</reference>
<feature type="compositionally biased region" description="Polar residues" evidence="2">
    <location>
        <begin position="41"/>
        <end position="50"/>
    </location>
</feature>
<dbReference type="GO" id="GO:1990904">
    <property type="term" value="C:ribonucleoprotein complex"/>
    <property type="evidence" value="ECO:0007669"/>
    <property type="project" value="TreeGrafter"/>
</dbReference>
<dbReference type="PROSITE" id="PS00028">
    <property type="entry name" value="ZINC_FINGER_C2H2_1"/>
    <property type="match status" value="1"/>
</dbReference>
<feature type="region of interest" description="Disordered" evidence="2">
    <location>
        <begin position="1"/>
        <end position="120"/>
    </location>
</feature>
<dbReference type="eggNOG" id="ENOG502QUP4">
    <property type="taxonomic scope" value="Eukaryota"/>
</dbReference>
<dbReference type="EMBL" id="FO082271">
    <property type="protein sequence ID" value="CCO17807.1"/>
    <property type="molecule type" value="Genomic_DNA"/>
</dbReference>
<evidence type="ECO:0000256" key="1">
    <source>
        <dbReference type="PROSITE-ProRule" id="PRU00042"/>
    </source>
</evidence>
<feature type="region of interest" description="Disordered" evidence="2">
    <location>
        <begin position="411"/>
        <end position="462"/>
    </location>
</feature>
<dbReference type="KEGG" id="bpg:Bathy08g04760"/>
<dbReference type="SUPFAM" id="SSF57667">
    <property type="entry name" value="beta-beta-alpha zinc fingers"/>
    <property type="match status" value="1"/>
</dbReference>
<feature type="compositionally biased region" description="Low complexity" evidence="2">
    <location>
        <begin position="70"/>
        <end position="115"/>
    </location>
</feature>
<dbReference type="SMART" id="SM00451">
    <property type="entry name" value="ZnF_U1"/>
    <property type="match status" value="1"/>
</dbReference>
<dbReference type="RefSeq" id="XP_007511686.1">
    <property type="nucleotide sequence ID" value="XM_007511624.1"/>
</dbReference>
<name>K8EI27_9CHLO</name>
<evidence type="ECO:0000256" key="2">
    <source>
        <dbReference type="SAM" id="MobiDB-lite"/>
    </source>
</evidence>
<feature type="region of interest" description="Disordered" evidence="2">
    <location>
        <begin position="736"/>
        <end position="759"/>
    </location>
</feature>
<dbReference type="InterPro" id="IPR003604">
    <property type="entry name" value="Matrin/U1-like-C_Znf_C2H2"/>
</dbReference>
<keyword evidence="1" id="KW-0862">Zinc</keyword>
<proteinExistence type="predicted"/>
<dbReference type="InterPro" id="IPR036236">
    <property type="entry name" value="Znf_C2H2_sf"/>
</dbReference>